<evidence type="ECO:0000313" key="3">
    <source>
        <dbReference type="Proteomes" id="UP000184509"/>
    </source>
</evidence>
<dbReference type="Proteomes" id="UP000184509">
    <property type="component" value="Unassembled WGS sequence"/>
</dbReference>
<keyword evidence="3" id="KW-1185">Reference proteome</keyword>
<protein>
    <submittedName>
        <fullName evidence="2">Uncharacterized protein</fullName>
    </submittedName>
</protein>
<evidence type="ECO:0000256" key="1">
    <source>
        <dbReference type="SAM" id="Phobius"/>
    </source>
</evidence>
<organism evidence="2 3">
    <name type="scientific">Bacteroides luti</name>
    <dbReference type="NCBI Taxonomy" id="1297750"/>
    <lineage>
        <taxon>Bacteria</taxon>
        <taxon>Pseudomonadati</taxon>
        <taxon>Bacteroidota</taxon>
        <taxon>Bacteroidia</taxon>
        <taxon>Bacteroidales</taxon>
        <taxon>Bacteroidaceae</taxon>
        <taxon>Bacteroides</taxon>
    </lineage>
</organism>
<keyword evidence="1" id="KW-0812">Transmembrane</keyword>
<name>A0A1M5EA92_9BACE</name>
<accession>A0A1M5EA92</accession>
<gene>
    <name evidence="2" type="ORF">SAMN05444405_11360</name>
</gene>
<evidence type="ECO:0000313" key="2">
    <source>
        <dbReference type="EMBL" id="SHF76012.1"/>
    </source>
</evidence>
<proteinExistence type="predicted"/>
<dbReference type="AlphaFoldDB" id="A0A1M5EA92"/>
<dbReference type="STRING" id="1297750.SAMN05444405_11360"/>
<keyword evidence="1" id="KW-0472">Membrane</keyword>
<reference evidence="2 3" key="1">
    <citation type="submission" date="2016-11" db="EMBL/GenBank/DDBJ databases">
        <authorList>
            <person name="Jaros S."/>
            <person name="Januszkiewicz K."/>
            <person name="Wedrychowicz H."/>
        </authorList>
    </citation>
    <scope>NUCLEOTIDE SEQUENCE [LARGE SCALE GENOMIC DNA]</scope>
    <source>
        <strain evidence="2 3">DSM 26991</strain>
    </source>
</reference>
<dbReference type="EMBL" id="FQTV01000013">
    <property type="protein sequence ID" value="SHF76012.1"/>
    <property type="molecule type" value="Genomic_DNA"/>
</dbReference>
<keyword evidence="1" id="KW-1133">Transmembrane helix</keyword>
<feature type="transmembrane region" description="Helical" evidence="1">
    <location>
        <begin position="101"/>
        <end position="123"/>
    </location>
</feature>
<sequence length="146" mass="16316">MKTYLIMFLLVFSMRIFSQDIYNKENEISTFNKYSNIEIGNSLNISLPETTENHLYKCGVYLEKSANYRYFALGSLAASIILSSAGSNSNETPDSNNNKDLYYVISGIFLTSSIVCTIISINYKLKAGKQLKISANGTSACISYTY</sequence>
<dbReference type="RefSeq" id="WP_139261426.1">
    <property type="nucleotide sequence ID" value="NZ_FQTV01000013.1"/>
</dbReference>